<dbReference type="CDD" id="cd07740">
    <property type="entry name" value="metallo-hydrolase-like_MBL-fold"/>
    <property type="match status" value="1"/>
</dbReference>
<dbReference type="Proteomes" id="UP000542353">
    <property type="component" value="Unassembled WGS sequence"/>
</dbReference>
<dbReference type="Pfam" id="PF23023">
    <property type="entry name" value="Anti-Pycsar_Apyc1"/>
    <property type="match status" value="1"/>
</dbReference>
<proteinExistence type="predicted"/>
<accession>A0A7W7Z7J2</accession>
<evidence type="ECO:0000313" key="2">
    <source>
        <dbReference type="EMBL" id="MBB5049477.1"/>
    </source>
</evidence>
<protein>
    <submittedName>
        <fullName evidence="2">Ribonuclease BN (tRNA processing enzyme)</fullName>
    </submittedName>
</protein>
<name>A0A7W7Z7J2_9BRAD</name>
<reference evidence="2 3" key="1">
    <citation type="submission" date="2020-08" db="EMBL/GenBank/DDBJ databases">
        <title>Genomic Encyclopedia of Type Strains, Phase IV (KMG-IV): sequencing the most valuable type-strain genomes for metagenomic binning, comparative biology and taxonomic classification.</title>
        <authorList>
            <person name="Goeker M."/>
        </authorList>
    </citation>
    <scope>NUCLEOTIDE SEQUENCE [LARGE SCALE GENOMIC DNA]</scope>
    <source>
        <strain evidence="2 3">DSM 12706</strain>
    </source>
</reference>
<keyword evidence="3" id="KW-1185">Reference proteome</keyword>
<dbReference type="InterPro" id="IPR036866">
    <property type="entry name" value="RibonucZ/Hydroxyglut_hydro"/>
</dbReference>
<dbReference type="Gene3D" id="3.60.15.10">
    <property type="entry name" value="Ribonuclease Z/Hydroxyacylglutathione hydrolase-like"/>
    <property type="match status" value="1"/>
</dbReference>
<dbReference type="SUPFAM" id="SSF56281">
    <property type="entry name" value="Metallo-hydrolase/oxidoreductase"/>
    <property type="match status" value="1"/>
</dbReference>
<gene>
    <name evidence="2" type="ORF">HNR60_004255</name>
</gene>
<dbReference type="InterPro" id="IPR001279">
    <property type="entry name" value="Metallo-B-lactamas"/>
</dbReference>
<evidence type="ECO:0000313" key="3">
    <source>
        <dbReference type="Proteomes" id="UP000542353"/>
    </source>
</evidence>
<dbReference type="EMBL" id="JACHIH010000037">
    <property type="protein sequence ID" value="MBB5049477.1"/>
    <property type="molecule type" value="Genomic_DNA"/>
</dbReference>
<organism evidence="2 3">
    <name type="scientific">Rhodopseudomonas rhenobacensis</name>
    <dbReference type="NCBI Taxonomy" id="87461"/>
    <lineage>
        <taxon>Bacteria</taxon>
        <taxon>Pseudomonadati</taxon>
        <taxon>Pseudomonadota</taxon>
        <taxon>Alphaproteobacteria</taxon>
        <taxon>Hyphomicrobiales</taxon>
        <taxon>Nitrobacteraceae</taxon>
        <taxon>Rhodopseudomonas</taxon>
    </lineage>
</organism>
<dbReference type="RefSeq" id="WP_184261754.1">
    <property type="nucleotide sequence ID" value="NZ_JACHIH010000037.1"/>
</dbReference>
<dbReference type="PANTHER" id="PTHR46018:SF7">
    <property type="entry name" value="RIBONUCLEASE Z"/>
    <property type="match status" value="1"/>
</dbReference>
<comment type="caution">
    <text evidence="2">The sequence shown here is derived from an EMBL/GenBank/DDBJ whole genome shotgun (WGS) entry which is preliminary data.</text>
</comment>
<feature type="domain" description="Metallo-beta-lactamase" evidence="1">
    <location>
        <begin position="18"/>
        <end position="219"/>
    </location>
</feature>
<dbReference type="AlphaFoldDB" id="A0A7W7Z7J2"/>
<dbReference type="SMART" id="SM00849">
    <property type="entry name" value="Lactamase_B"/>
    <property type="match status" value="1"/>
</dbReference>
<dbReference type="GO" id="GO:0042781">
    <property type="term" value="F:3'-tRNA processing endoribonuclease activity"/>
    <property type="evidence" value="ECO:0007669"/>
    <property type="project" value="TreeGrafter"/>
</dbReference>
<dbReference type="PANTHER" id="PTHR46018">
    <property type="entry name" value="ZINC PHOSPHODIESTERASE ELAC PROTEIN 1"/>
    <property type="match status" value="1"/>
</dbReference>
<sequence>MQLRFVGCGDAFGSGGRLNTCFHVSGEQVNFLIDCGASSLPALKRYGILRDDIDLVLITHFHADHFGGVPFLLLEAQFGKRKRPLVIAGPPGIELRLTRLMEAMFENSSSTKQHFELSVAAIEPNETREFGAVKVTAFPVVHGDSGGPFHAYRIEAGGRTLAYSGDTQWTDTLVAAGHDADLFIAEAYTYDRPVKNHLSLKVLETHLPEINPRRLILTHMSDEMLRKLDTVQHTAASDGLIVEL</sequence>
<evidence type="ECO:0000259" key="1">
    <source>
        <dbReference type="SMART" id="SM00849"/>
    </source>
</evidence>